<gene>
    <name evidence="20" type="ORF">CHIRRI_LOCUS12381</name>
</gene>
<feature type="compositionally biased region" description="Acidic residues" evidence="18">
    <location>
        <begin position="48"/>
        <end position="87"/>
    </location>
</feature>
<evidence type="ECO:0000256" key="3">
    <source>
        <dbReference type="ARBA" id="ARBA00004324"/>
    </source>
</evidence>
<feature type="region of interest" description="Disordered" evidence="18">
    <location>
        <begin position="588"/>
        <end position="621"/>
    </location>
</feature>
<evidence type="ECO:0000313" key="20">
    <source>
        <dbReference type="EMBL" id="CAG9809560.1"/>
    </source>
</evidence>
<keyword evidence="8" id="KW-0963">Cytoplasm</keyword>
<sequence length="865" mass="98153">MTDVVNRSSADESEEKQHTMSLTENSPTSGGIESEYDTASTNSRSDNERDEYEDSEEESLDEEGTDDEDEVVDDERESGDGQEELESESGAKKKVDHDEDRSNPQYIPKKGTFYEHDDRTAEDLDAEGEETPENANNSTEGLSGSTKVLSTQNQKVTPKQVKKVKDTADRWSHDRFNEYEQAPKSRSELVSAYGYDIRNEDCPPRPRRQRRYGRHQIKYSRNWEDENAYKKTQAAIKPPRRPLKPEDFPALGSTKDQSSSSSKLNQRSRRRRPQDENDPQSSINYRSPVRNRDLKPRDERSSRDQRNQRYNNDNSNNNNARHVKGKKNINFNHNIEFKNQNRKNINYESTQTKNNNVLNQQMQSTSSHQTSSSHQHNSHSSSQGPSSHHQQQNQATQRFNNNEAPLPTLSFTNSKMNNATTNSSSVTPTSSRTILNFDNSSGNYGRTSREKEVNSQHQQMHTQISNQQQQSAMSPNKNIQYTEHQMDQMKLMEKNYQQQQGKATNLNLNQGPPSSHQQINNMPDPSQSMINNSDMSRSKRYSSLRQRSNLNEGPQTQQSQQYHPQYHQQEIDPQHVQNVMPAQQTPTYIPQQQQAPPPQTQPSIMATQPPPPQPATNVQTQQAQKYQAAYYAANPASEYAAQQAALMQAAMVEKYQYTQQTPPAQYLPPQQAPQIYMPTQTPPTQQQQILNYVSTIQPQAPAAAYPQYTNYQNYNIPPQPAATVPPPQQAPPPAQTQPQPIYQTQGGLTYYPNTQMQTAHQQRIIQPQRRPNPIPILAPPDHKSKTSSSNADDDKSNEEKGGAGSAENIDHILDNMFVQRPMTNIISLKDPTPVIQNDNKNEDQINDGMNSMSITDGDIKGDGSK</sequence>
<dbReference type="InterPro" id="IPR018545">
    <property type="entry name" value="Btz_dom"/>
</dbReference>
<keyword evidence="11" id="KW-0509">mRNA transport</keyword>
<keyword evidence="7" id="KW-0813">Transport</keyword>
<evidence type="ECO:0000256" key="16">
    <source>
        <dbReference type="ARBA" id="ARBA00023242"/>
    </source>
</evidence>
<evidence type="ECO:0000256" key="11">
    <source>
        <dbReference type="ARBA" id="ARBA00022816"/>
    </source>
</evidence>
<feature type="compositionally biased region" description="Polar residues" evidence="18">
    <location>
        <begin position="133"/>
        <end position="150"/>
    </location>
</feature>
<evidence type="ECO:0000256" key="18">
    <source>
        <dbReference type="SAM" id="MobiDB-lite"/>
    </source>
</evidence>
<dbReference type="AlphaFoldDB" id="A0A9N9WUC9"/>
<evidence type="ECO:0000256" key="1">
    <source>
        <dbReference type="ARBA" id="ARBA00004210"/>
    </source>
</evidence>
<feature type="compositionally biased region" description="Pro residues" evidence="18">
    <location>
        <begin position="717"/>
        <end position="735"/>
    </location>
</feature>
<dbReference type="PANTHER" id="PTHR13434">
    <property type="entry name" value="PROTEIN CASC3"/>
    <property type="match status" value="1"/>
</dbReference>
<dbReference type="Pfam" id="PF09405">
    <property type="entry name" value="Btz"/>
    <property type="match status" value="1"/>
</dbReference>
<evidence type="ECO:0000256" key="6">
    <source>
        <dbReference type="ARBA" id="ARBA00019964"/>
    </source>
</evidence>
<feature type="compositionally biased region" description="Low complexity" evidence="18">
    <location>
        <begin position="554"/>
        <end position="566"/>
    </location>
</feature>
<keyword evidence="16" id="KW-0539">Nucleus</keyword>
<feature type="compositionally biased region" description="Low complexity" evidence="18">
    <location>
        <begin position="308"/>
        <end position="319"/>
    </location>
</feature>
<dbReference type="GO" id="GO:0051028">
    <property type="term" value="P:mRNA transport"/>
    <property type="evidence" value="ECO:0007669"/>
    <property type="project" value="UniProtKB-KW"/>
</dbReference>
<dbReference type="InterPro" id="IPR028544">
    <property type="entry name" value="CASC3"/>
</dbReference>
<keyword evidence="10" id="KW-0747">Spliceosome</keyword>
<dbReference type="GO" id="GO:0010494">
    <property type="term" value="C:cytoplasmic stress granule"/>
    <property type="evidence" value="ECO:0007669"/>
    <property type="project" value="UniProtKB-SubCell"/>
</dbReference>
<feature type="compositionally biased region" description="Low complexity" evidence="18">
    <location>
        <begin position="736"/>
        <end position="745"/>
    </location>
</feature>
<dbReference type="GO" id="GO:0035145">
    <property type="term" value="C:exon-exon junction complex"/>
    <property type="evidence" value="ECO:0007669"/>
    <property type="project" value="InterPro"/>
</dbReference>
<feature type="region of interest" description="Disordered" evidence="18">
    <location>
        <begin position="360"/>
        <end position="475"/>
    </location>
</feature>
<reference evidence="20" key="1">
    <citation type="submission" date="2022-01" db="EMBL/GenBank/DDBJ databases">
        <authorList>
            <person name="King R."/>
        </authorList>
    </citation>
    <scope>NUCLEOTIDE SEQUENCE</scope>
</reference>
<feature type="compositionally biased region" description="Polar residues" evidence="18">
    <location>
        <begin position="751"/>
        <end position="760"/>
    </location>
</feature>
<evidence type="ECO:0000256" key="14">
    <source>
        <dbReference type="ARBA" id="ARBA00023161"/>
    </source>
</evidence>
<evidence type="ECO:0000256" key="9">
    <source>
        <dbReference type="ARBA" id="ARBA00022664"/>
    </source>
</evidence>
<evidence type="ECO:0000256" key="10">
    <source>
        <dbReference type="ARBA" id="ARBA00022728"/>
    </source>
</evidence>
<feature type="region of interest" description="Disordered" evidence="18">
    <location>
        <begin position="495"/>
        <end position="566"/>
    </location>
</feature>
<proteinExistence type="inferred from homology"/>
<dbReference type="GO" id="GO:0030425">
    <property type="term" value="C:dendrite"/>
    <property type="evidence" value="ECO:0007669"/>
    <property type="project" value="UniProtKB-SubCell"/>
</dbReference>
<reference evidence="20" key="2">
    <citation type="submission" date="2022-10" db="EMBL/GenBank/DDBJ databases">
        <authorList>
            <consortium name="ENA_rothamsted_submissions"/>
            <consortium name="culmorum"/>
            <person name="King R."/>
        </authorList>
    </citation>
    <scope>NUCLEOTIDE SEQUENCE</scope>
</reference>
<evidence type="ECO:0000256" key="13">
    <source>
        <dbReference type="ARBA" id="ARBA00022884"/>
    </source>
</evidence>
<keyword evidence="21" id="KW-1185">Reference proteome</keyword>
<dbReference type="SMART" id="SM01044">
    <property type="entry name" value="Btz"/>
    <property type="match status" value="1"/>
</dbReference>
<evidence type="ECO:0000256" key="4">
    <source>
        <dbReference type="ARBA" id="ARBA00004556"/>
    </source>
</evidence>
<feature type="compositionally biased region" description="Basic and acidic residues" evidence="18">
    <location>
        <begin position="290"/>
        <end position="307"/>
    </location>
</feature>
<dbReference type="EMBL" id="OU895879">
    <property type="protein sequence ID" value="CAG9809560.1"/>
    <property type="molecule type" value="Genomic_DNA"/>
</dbReference>
<accession>A0A9N9WUC9</accession>
<evidence type="ECO:0000256" key="7">
    <source>
        <dbReference type="ARBA" id="ARBA00022448"/>
    </source>
</evidence>
<feature type="compositionally biased region" description="Polar residues" evidence="18">
    <location>
        <begin position="395"/>
        <end position="419"/>
    </location>
</feature>
<evidence type="ECO:0000259" key="19">
    <source>
        <dbReference type="SMART" id="SM01044"/>
    </source>
</evidence>
<feature type="compositionally biased region" description="Polar residues" evidence="18">
    <location>
        <begin position="434"/>
        <end position="446"/>
    </location>
</feature>
<protein>
    <recommendedName>
        <fullName evidence="6">Protein CASC3</fullName>
    </recommendedName>
</protein>
<evidence type="ECO:0000256" key="15">
    <source>
        <dbReference type="ARBA" id="ARBA00023187"/>
    </source>
</evidence>
<feature type="domain" description="Btz" evidence="19">
    <location>
        <begin position="65"/>
        <end position="202"/>
    </location>
</feature>
<comment type="similarity">
    <text evidence="5">Belongs to the CASC3 family.</text>
</comment>
<evidence type="ECO:0000256" key="5">
    <source>
        <dbReference type="ARBA" id="ARBA00009548"/>
    </source>
</evidence>
<dbReference type="GO" id="GO:0006417">
    <property type="term" value="P:regulation of translation"/>
    <property type="evidence" value="ECO:0007669"/>
    <property type="project" value="UniProtKB-KW"/>
</dbReference>
<evidence type="ECO:0000256" key="17">
    <source>
        <dbReference type="ARBA" id="ARBA00023273"/>
    </source>
</evidence>
<keyword evidence="17" id="KW-0966">Cell projection</keyword>
<dbReference type="PANTHER" id="PTHR13434:SF0">
    <property type="entry name" value="PROTEIN CASC3"/>
    <property type="match status" value="1"/>
</dbReference>
<dbReference type="GO" id="GO:0006397">
    <property type="term" value="P:mRNA processing"/>
    <property type="evidence" value="ECO:0007669"/>
    <property type="project" value="UniProtKB-KW"/>
</dbReference>
<keyword evidence="14" id="KW-0866">Nonsense-mediated mRNA decay</keyword>
<feature type="region of interest" description="Disordered" evidence="18">
    <location>
        <begin position="711"/>
        <end position="808"/>
    </location>
</feature>
<comment type="subcellular location">
    <subcellularLocation>
        <location evidence="2">Cell projection</location>
        <location evidence="2">Dendrite</location>
    </subcellularLocation>
    <subcellularLocation>
        <location evidence="1">Cytoplasm</location>
        <location evidence="1">Stress granule</location>
    </subcellularLocation>
    <subcellularLocation>
        <location evidence="4">Cytoplasm</location>
        <location evidence="4">Perinuclear region</location>
    </subcellularLocation>
    <subcellularLocation>
        <location evidence="3">Nucleus speckle</location>
    </subcellularLocation>
</comment>
<dbReference type="GO" id="GO:0016607">
    <property type="term" value="C:nuclear speck"/>
    <property type="evidence" value="ECO:0007669"/>
    <property type="project" value="UniProtKB-SubCell"/>
</dbReference>
<feature type="compositionally biased region" description="Polar residues" evidence="18">
    <location>
        <begin position="19"/>
        <end position="42"/>
    </location>
</feature>
<feature type="compositionally biased region" description="Acidic residues" evidence="18">
    <location>
        <begin position="123"/>
        <end position="132"/>
    </location>
</feature>
<feature type="compositionally biased region" description="Low complexity" evidence="18">
    <location>
        <begin position="420"/>
        <end position="433"/>
    </location>
</feature>
<dbReference type="GO" id="GO:0005681">
    <property type="term" value="C:spliceosomal complex"/>
    <property type="evidence" value="ECO:0007669"/>
    <property type="project" value="UniProtKB-KW"/>
</dbReference>
<feature type="compositionally biased region" description="Polar residues" evidence="18">
    <location>
        <begin position="495"/>
        <end position="553"/>
    </location>
</feature>
<feature type="compositionally biased region" description="Basic and acidic residues" evidence="18">
    <location>
        <begin position="89"/>
        <end position="102"/>
    </location>
</feature>
<dbReference type="GO" id="GO:0000184">
    <property type="term" value="P:nuclear-transcribed mRNA catabolic process, nonsense-mediated decay"/>
    <property type="evidence" value="ECO:0007669"/>
    <property type="project" value="UniProtKB-KW"/>
</dbReference>
<keyword evidence="15" id="KW-0508">mRNA splicing</keyword>
<feature type="compositionally biased region" description="Basic and acidic residues" evidence="18">
    <location>
        <begin position="163"/>
        <end position="187"/>
    </location>
</feature>
<name>A0A9N9WUC9_9DIPT</name>
<feature type="region of interest" description="Disordered" evidence="18">
    <location>
        <begin position="830"/>
        <end position="865"/>
    </location>
</feature>
<feature type="compositionally biased region" description="Basic and acidic residues" evidence="18">
    <location>
        <begin position="112"/>
        <end position="122"/>
    </location>
</feature>
<organism evidence="20 21">
    <name type="scientific">Chironomus riparius</name>
    <dbReference type="NCBI Taxonomy" id="315576"/>
    <lineage>
        <taxon>Eukaryota</taxon>
        <taxon>Metazoa</taxon>
        <taxon>Ecdysozoa</taxon>
        <taxon>Arthropoda</taxon>
        <taxon>Hexapoda</taxon>
        <taxon>Insecta</taxon>
        <taxon>Pterygota</taxon>
        <taxon>Neoptera</taxon>
        <taxon>Endopterygota</taxon>
        <taxon>Diptera</taxon>
        <taxon>Nematocera</taxon>
        <taxon>Chironomoidea</taxon>
        <taxon>Chironomidae</taxon>
        <taxon>Chironominae</taxon>
        <taxon>Chironomus</taxon>
    </lineage>
</organism>
<feature type="region of interest" description="Disordered" evidence="18">
    <location>
        <begin position="1"/>
        <end position="343"/>
    </location>
</feature>
<dbReference type="GO" id="GO:0003729">
    <property type="term" value="F:mRNA binding"/>
    <property type="evidence" value="ECO:0007669"/>
    <property type="project" value="InterPro"/>
</dbReference>
<keyword evidence="12" id="KW-0810">Translation regulation</keyword>
<dbReference type="Proteomes" id="UP001153620">
    <property type="component" value="Chromosome 3"/>
</dbReference>
<dbReference type="OrthoDB" id="657902at2759"/>
<feature type="compositionally biased region" description="Low complexity" evidence="18">
    <location>
        <begin position="360"/>
        <end position="394"/>
    </location>
</feature>
<feature type="compositionally biased region" description="Polar residues" evidence="18">
    <location>
        <begin position="455"/>
        <end position="475"/>
    </location>
</feature>
<dbReference type="GO" id="GO:0008380">
    <property type="term" value="P:RNA splicing"/>
    <property type="evidence" value="ECO:0007669"/>
    <property type="project" value="UniProtKB-KW"/>
</dbReference>
<evidence type="ECO:0000313" key="21">
    <source>
        <dbReference type="Proteomes" id="UP001153620"/>
    </source>
</evidence>
<evidence type="ECO:0000256" key="8">
    <source>
        <dbReference type="ARBA" id="ARBA00022490"/>
    </source>
</evidence>
<feature type="compositionally biased region" description="Basic and acidic residues" evidence="18">
    <location>
        <begin position="792"/>
        <end position="801"/>
    </location>
</feature>
<keyword evidence="9" id="KW-0507">mRNA processing</keyword>
<dbReference type="GO" id="GO:0048471">
    <property type="term" value="C:perinuclear region of cytoplasm"/>
    <property type="evidence" value="ECO:0007669"/>
    <property type="project" value="UniProtKB-SubCell"/>
</dbReference>
<evidence type="ECO:0000256" key="2">
    <source>
        <dbReference type="ARBA" id="ARBA00004279"/>
    </source>
</evidence>
<evidence type="ECO:0000256" key="12">
    <source>
        <dbReference type="ARBA" id="ARBA00022845"/>
    </source>
</evidence>
<keyword evidence="13" id="KW-0694">RNA-binding</keyword>
<feature type="compositionally biased region" description="Basic residues" evidence="18">
    <location>
        <begin position="205"/>
        <end position="218"/>
    </location>
</feature>